<feature type="domain" description="OB-fold nucleic acid binding" evidence="9">
    <location>
        <begin position="41"/>
        <end position="133"/>
    </location>
</feature>
<dbReference type="PANTHER" id="PTHR30008:SF0">
    <property type="entry name" value="EXODEOXYRIBONUCLEASE 7 LARGE SUBUNIT"/>
    <property type="match status" value="1"/>
</dbReference>
<dbReference type="InterPro" id="IPR020579">
    <property type="entry name" value="Exonuc_VII_lsu_C"/>
</dbReference>
<dbReference type="CDD" id="cd04489">
    <property type="entry name" value="ExoVII_LU_OBF"/>
    <property type="match status" value="1"/>
</dbReference>
<dbReference type="Pfam" id="PF02601">
    <property type="entry name" value="Exonuc_VII_L"/>
    <property type="match status" value="1"/>
</dbReference>
<protein>
    <recommendedName>
        <fullName evidence="5">Exodeoxyribonuclease 7 large subunit</fullName>
        <ecNumber evidence="5">3.1.11.6</ecNumber>
    </recommendedName>
    <alternativeName>
        <fullName evidence="5">Exodeoxyribonuclease VII large subunit</fullName>
        <shortName evidence="5">Exonuclease VII large subunit</shortName>
    </alternativeName>
</protein>
<dbReference type="Proteomes" id="UP000537161">
    <property type="component" value="Unassembled WGS sequence"/>
</dbReference>
<comment type="catalytic activity">
    <reaction evidence="5 6">
        <text>Exonucleolytic cleavage in either 5'- to 3'- or 3'- to 5'-direction to yield nucleoside 5'-phosphates.</text>
        <dbReference type="EC" id="3.1.11.6"/>
    </reaction>
</comment>
<keyword evidence="1 5" id="KW-0963">Cytoplasm</keyword>
<dbReference type="GO" id="GO:0003676">
    <property type="term" value="F:nucleic acid binding"/>
    <property type="evidence" value="ECO:0007669"/>
    <property type="project" value="InterPro"/>
</dbReference>
<evidence type="ECO:0000256" key="5">
    <source>
        <dbReference type="HAMAP-Rule" id="MF_00378"/>
    </source>
</evidence>
<evidence type="ECO:0000256" key="4">
    <source>
        <dbReference type="ARBA" id="ARBA00022839"/>
    </source>
</evidence>
<dbReference type="RefSeq" id="WP_184094616.1">
    <property type="nucleotide sequence ID" value="NZ_JACIJH010000001.1"/>
</dbReference>
<dbReference type="EC" id="3.1.11.6" evidence="5"/>
<evidence type="ECO:0000256" key="3">
    <source>
        <dbReference type="ARBA" id="ARBA00022801"/>
    </source>
</evidence>
<dbReference type="PANTHER" id="PTHR30008">
    <property type="entry name" value="EXODEOXYRIBONUCLEASE 7 LARGE SUBUNIT"/>
    <property type="match status" value="1"/>
</dbReference>
<organism evidence="10 11">
    <name type="scientific">Sphingopyxis panaciterrulae</name>
    <dbReference type="NCBI Taxonomy" id="462372"/>
    <lineage>
        <taxon>Bacteria</taxon>
        <taxon>Pseudomonadati</taxon>
        <taxon>Pseudomonadota</taxon>
        <taxon>Alphaproteobacteria</taxon>
        <taxon>Sphingomonadales</taxon>
        <taxon>Sphingomonadaceae</taxon>
        <taxon>Sphingopyxis</taxon>
    </lineage>
</organism>
<dbReference type="GO" id="GO:0009318">
    <property type="term" value="C:exodeoxyribonuclease VII complex"/>
    <property type="evidence" value="ECO:0007669"/>
    <property type="project" value="UniProtKB-UniRule"/>
</dbReference>
<keyword evidence="2 5" id="KW-0540">Nuclease</keyword>
<evidence type="ECO:0000256" key="1">
    <source>
        <dbReference type="ARBA" id="ARBA00022490"/>
    </source>
</evidence>
<gene>
    <name evidence="5" type="primary">xseA</name>
    <name evidence="10" type="ORF">FHR21_000312</name>
</gene>
<evidence type="ECO:0000313" key="10">
    <source>
        <dbReference type="EMBL" id="MBB5704987.1"/>
    </source>
</evidence>
<dbReference type="InterPro" id="IPR025824">
    <property type="entry name" value="OB-fold_nuc-bd_dom"/>
</dbReference>
<evidence type="ECO:0000313" key="11">
    <source>
        <dbReference type="Proteomes" id="UP000537161"/>
    </source>
</evidence>
<reference evidence="10 11" key="1">
    <citation type="submission" date="2020-08" db="EMBL/GenBank/DDBJ databases">
        <title>Genomic Encyclopedia of Type Strains, Phase IV (KMG-IV): sequencing the most valuable type-strain genomes for metagenomic binning, comparative biology and taxonomic classification.</title>
        <authorList>
            <person name="Goeker M."/>
        </authorList>
    </citation>
    <scope>NUCLEOTIDE SEQUENCE [LARGE SCALE GENOMIC DNA]</scope>
    <source>
        <strain evidence="10 11">DSM 27163</strain>
    </source>
</reference>
<comment type="caution">
    <text evidence="10">The sequence shown here is derived from an EMBL/GenBank/DDBJ whole genome shotgun (WGS) entry which is preliminary data.</text>
</comment>
<feature type="domain" description="Exonuclease VII large subunit C-terminal" evidence="8">
    <location>
        <begin position="157"/>
        <end position="451"/>
    </location>
</feature>
<comment type="similarity">
    <text evidence="5 6">Belongs to the XseA family.</text>
</comment>
<evidence type="ECO:0000259" key="9">
    <source>
        <dbReference type="Pfam" id="PF13742"/>
    </source>
</evidence>
<dbReference type="NCBIfam" id="TIGR00237">
    <property type="entry name" value="xseA"/>
    <property type="match status" value="1"/>
</dbReference>
<evidence type="ECO:0000256" key="6">
    <source>
        <dbReference type="RuleBase" id="RU004355"/>
    </source>
</evidence>
<evidence type="ECO:0000256" key="7">
    <source>
        <dbReference type="SAM" id="MobiDB-lite"/>
    </source>
</evidence>
<evidence type="ECO:0000256" key="2">
    <source>
        <dbReference type="ARBA" id="ARBA00022722"/>
    </source>
</evidence>
<evidence type="ECO:0000259" key="8">
    <source>
        <dbReference type="Pfam" id="PF02601"/>
    </source>
</evidence>
<comment type="function">
    <text evidence="5">Bidirectionally degrades single-stranded DNA into large acid-insoluble oligonucleotides, which are then degraded further into small acid-soluble oligonucleotides.</text>
</comment>
<comment type="subunit">
    <text evidence="5">Heterooligomer composed of large and small subunits.</text>
</comment>
<dbReference type="GO" id="GO:0005737">
    <property type="term" value="C:cytoplasm"/>
    <property type="evidence" value="ECO:0007669"/>
    <property type="project" value="UniProtKB-SubCell"/>
</dbReference>
<dbReference type="InterPro" id="IPR003753">
    <property type="entry name" value="Exonuc_VII_L"/>
</dbReference>
<dbReference type="Pfam" id="PF13742">
    <property type="entry name" value="tRNA_anti_2"/>
    <property type="match status" value="1"/>
</dbReference>
<dbReference type="AlphaFoldDB" id="A0A7W9B2D3"/>
<dbReference type="GO" id="GO:0006308">
    <property type="term" value="P:DNA catabolic process"/>
    <property type="evidence" value="ECO:0007669"/>
    <property type="project" value="UniProtKB-UniRule"/>
</dbReference>
<feature type="region of interest" description="Disordered" evidence="7">
    <location>
        <begin position="454"/>
        <end position="485"/>
    </location>
</feature>
<keyword evidence="3 5" id="KW-0378">Hydrolase</keyword>
<keyword evidence="4 5" id="KW-0269">Exonuclease</keyword>
<dbReference type="GO" id="GO:0008855">
    <property type="term" value="F:exodeoxyribonuclease VII activity"/>
    <property type="evidence" value="ECO:0007669"/>
    <property type="project" value="UniProtKB-UniRule"/>
</dbReference>
<proteinExistence type="inferred from homology"/>
<accession>A0A7W9B2D3</accession>
<name>A0A7W9B2D3_9SPHN</name>
<comment type="subcellular location">
    <subcellularLocation>
        <location evidence="5 6">Cytoplasm</location>
    </subcellularLocation>
</comment>
<keyword evidence="11" id="KW-1185">Reference proteome</keyword>
<dbReference type="EMBL" id="JACIJH010000001">
    <property type="protein sequence ID" value="MBB5704987.1"/>
    <property type="molecule type" value="Genomic_DNA"/>
</dbReference>
<dbReference type="HAMAP" id="MF_00378">
    <property type="entry name" value="Exonuc_7_L"/>
    <property type="match status" value="1"/>
</dbReference>
<sequence length="485" mass="51324">MSVPFPDPASEGDTPARLLAEAGAPDNHLGSPPVGDGAPALSVSQLSAAIKRTVEDGFARVRVRGELSGAKRAASGHFYAGLKDDNALIDIVMWKGQASRLAFRPEDGIEVIATGRVTTYPGRSKYQLVVDSLEVAGEGALMLLFEKLKARLGGEGLFDRERKQPLPYLPRTIGVVTSPTGAVIRDILHRLADRCPTHVIVWPVLVQGEGAAAQVARAVRGFDALAPGGPVPRPDLVIIARGGGSIEDLWAFNEEVVVRAIADCRISTISAVGHETDVTLADYAADTRAPTPTAAAEMAVPVRAELTAQLATWGGRMIGAASRHQGLCGERLAALARHLPRRDALYAPQHQRLDDAGDRLDRSQRHRLAVIAERLASRSAALRPALLARRWDRDQARLDGLARLLASLDPRALLARGYAMVRDAGGSIIASAGAARGAGHLRLMFADGEVPVAVSEGDAPAPSPAPKPARKAPSSPPERGQGELF</sequence>